<dbReference type="Gene3D" id="3.40.50.2000">
    <property type="entry name" value="Glycogen Phosphorylase B"/>
    <property type="match status" value="2"/>
</dbReference>
<organism evidence="3">
    <name type="scientific">Lamium galeobdolon</name>
    <name type="common">Yellow archangel</name>
    <name type="synonym">Galeopsis galeobdolon</name>
    <dbReference type="NCBI Taxonomy" id="53161"/>
    <lineage>
        <taxon>Eukaryota</taxon>
        <taxon>Viridiplantae</taxon>
        <taxon>Streptophyta</taxon>
        <taxon>Embryophyta</taxon>
        <taxon>Tracheophyta</taxon>
        <taxon>Spermatophyta</taxon>
        <taxon>Magnoliopsida</taxon>
        <taxon>eudicotyledons</taxon>
        <taxon>Gunneridae</taxon>
        <taxon>Pentapetalae</taxon>
        <taxon>asterids</taxon>
        <taxon>lamiids</taxon>
        <taxon>Lamiales</taxon>
        <taxon>Lamiaceae</taxon>
        <taxon>Lamioideae</taxon>
        <taxon>Lamieae</taxon>
        <taxon>Lamium</taxon>
    </lineage>
</organism>
<dbReference type="GO" id="GO:0080043">
    <property type="term" value="F:quercetin 3-O-glucosyltransferase activity"/>
    <property type="evidence" value="ECO:0007669"/>
    <property type="project" value="TreeGrafter"/>
</dbReference>
<dbReference type="EMBL" id="HM559228">
    <property type="protein sequence ID" value="AEB61488.1"/>
    <property type="molecule type" value="mRNA"/>
</dbReference>
<evidence type="ECO:0000313" key="3">
    <source>
        <dbReference type="EMBL" id="AEB61488.1"/>
    </source>
</evidence>
<accession>F8R895</accession>
<dbReference type="SUPFAM" id="SSF53756">
    <property type="entry name" value="UDP-Glycosyltransferase/glycogen phosphorylase"/>
    <property type="match status" value="1"/>
</dbReference>
<sequence length="450" mass="50607">MEAKNGRKAHVLAVAGPAQGHVKPLMKLCRQIAKHGLKVTLVNLQSVHDKLVGEEDNIVQMVSIPDVPIEEDKDDPFKKMKNLRKTMPESLKDLIQGINSSSNPEEKIGFVIADVMVEWLMDTAAEMGAEPILFSPTSAAFRAMMSRIPALLEDGMLDLNGNIEKCEKITLSDDIPAWDKDEFSWSFPHDPKTQKSFFDLINPDRGKIIQPKLHLINTCYELESPACDLRPNLLPVGPLLEMNNSCNFYPEDESCLSWLDTKLPESVIYVSFGSIAVVSQQQLDELALGLELSGRAFLWVVRPDLVNGLRAVYPDGFLERVSGIGMIVEWAPQERVLFHPSVACFLTHCGWNSILEGLSKGVSFLCWPFFMDQFHNQNYICDKWEAGLRVDGDGSGIRTRNEIKEKIGMMFCNGDLKANAMRLKEIFAKTVCEGGSSYNNFERFIDYLRK</sequence>
<dbReference type="GO" id="GO:0080044">
    <property type="term" value="F:quercetin 7-O-glucosyltransferase activity"/>
    <property type="evidence" value="ECO:0007669"/>
    <property type="project" value="TreeGrafter"/>
</dbReference>
<dbReference type="CDD" id="cd03784">
    <property type="entry name" value="GT1_Gtf-like"/>
    <property type="match status" value="1"/>
</dbReference>
<dbReference type="PANTHER" id="PTHR11926:SF1412">
    <property type="entry name" value="UDP-GLYCOSYLTRANSFERASE 83A1-LIKE"/>
    <property type="match status" value="1"/>
</dbReference>
<dbReference type="FunFam" id="3.40.50.2000:FF:000061">
    <property type="entry name" value="UDP-glycosyltransferase 83A1"/>
    <property type="match status" value="1"/>
</dbReference>
<keyword evidence="2 3" id="KW-0808">Transferase</keyword>
<dbReference type="InterPro" id="IPR002213">
    <property type="entry name" value="UDP_glucos_trans"/>
</dbReference>
<reference evidence="3" key="1">
    <citation type="submission" date="2010-06" db="EMBL/GenBank/DDBJ databases">
        <title>UDP-glucosyltransferases and beta-glucosidases of the benzoxazinoid synthesizing dicot plants Consolida orientalis and Lamium galeobdolon.</title>
        <authorList>
            <person name="Dick R."/>
            <person name="Frey M."/>
            <person name="Gierl A."/>
            <person name="Rattei T."/>
            <person name="Schwab W."/>
            <person name="Kuester B."/>
            <person name="Haslbeck M."/>
        </authorList>
    </citation>
    <scope>NUCLEOTIDE SEQUENCE</scope>
</reference>
<protein>
    <submittedName>
        <fullName evidence="3">UDP-glucosyltransferase</fullName>
    </submittedName>
</protein>
<dbReference type="PANTHER" id="PTHR11926">
    <property type="entry name" value="GLUCOSYL/GLUCURONOSYL TRANSFERASES"/>
    <property type="match status" value="1"/>
</dbReference>
<evidence type="ECO:0000256" key="1">
    <source>
        <dbReference type="ARBA" id="ARBA00009995"/>
    </source>
</evidence>
<dbReference type="AlphaFoldDB" id="F8R895"/>
<comment type="similarity">
    <text evidence="1">Belongs to the UDP-glycosyltransferase family.</text>
</comment>
<gene>
    <name evidence="3" type="primary">GTK11</name>
</gene>
<dbReference type="Pfam" id="PF00201">
    <property type="entry name" value="UDPGT"/>
    <property type="match status" value="1"/>
</dbReference>
<name>F8R895_LAMGA</name>
<evidence type="ECO:0000256" key="2">
    <source>
        <dbReference type="ARBA" id="ARBA00022679"/>
    </source>
</evidence>
<proteinExistence type="evidence at transcript level"/>